<accession>A0A9Q0DNR7</accession>
<organism evidence="1 2">
    <name type="scientific">Muraenolepis orangiensis</name>
    <name type="common">Patagonian moray cod</name>
    <dbReference type="NCBI Taxonomy" id="630683"/>
    <lineage>
        <taxon>Eukaryota</taxon>
        <taxon>Metazoa</taxon>
        <taxon>Chordata</taxon>
        <taxon>Craniata</taxon>
        <taxon>Vertebrata</taxon>
        <taxon>Euteleostomi</taxon>
        <taxon>Actinopterygii</taxon>
        <taxon>Neopterygii</taxon>
        <taxon>Teleostei</taxon>
        <taxon>Neoteleostei</taxon>
        <taxon>Acanthomorphata</taxon>
        <taxon>Zeiogadaria</taxon>
        <taxon>Gadariae</taxon>
        <taxon>Gadiformes</taxon>
        <taxon>Muraenolepidoidei</taxon>
        <taxon>Muraenolepididae</taxon>
        <taxon>Muraenolepis</taxon>
    </lineage>
</organism>
<sequence length="94" mass="10003">MSGDDRGTTTGKDEGGVGVAQQSIPFCHFTLTPPLDTPGCLPGHTPRVTLQHPAAPWSVWGLPDTPTTCFSSSLSHRSLVPSSLMFLLLRLSDD</sequence>
<dbReference type="EMBL" id="JANIIK010000113">
    <property type="protein sequence ID" value="KAJ3592110.1"/>
    <property type="molecule type" value="Genomic_DNA"/>
</dbReference>
<proteinExistence type="predicted"/>
<dbReference type="AlphaFoldDB" id="A0A9Q0DNR7"/>
<dbReference type="Proteomes" id="UP001148018">
    <property type="component" value="Unassembled WGS sequence"/>
</dbReference>
<reference evidence="1" key="1">
    <citation type="submission" date="2022-07" db="EMBL/GenBank/DDBJ databases">
        <title>Chromosome-level genome of Muraenolepis orangiensis.</title>
        <authorList>
            <person name="Kim J."/>
        </authorList>
    </citation>
    <scope>NUCLEOTIDE SEQUENCE</scope>
    <source>
        <strain evidence="1">KU_S4_2022</strain>
        <tissue evidence="1">Muscle</tissue>
    </source>
</reference>
<name>A0A9Q0DNR7_9TELE</name>
<evidence type="ECO:0000313" key="1">
    <source>
        <dbReference type="EMBL" id="KAJ3592110.1"/>
    </source>
</evidence>
<gene>
    <name evidence="1" type="ORF">NHX12_007239</name>
</gene>
<protein>
    <submittedName>
        <fullName evidence="1">Uncharacterized protein</fullName>
    </submittedName>
</protein>
<comment type="caution">
    <text evidence="1">The sequence shown here is derived from an EMBL/GenBank/DDBJ whole genome shotgun (WGS) entry which is preliminary data.</text>
</comment>
<keyword evidence="2" id="KW-1185">Reference proteome</keyword>
<evidence type="ECO:0000313" key="2">
    <source>
        <dbReference type="Proteomes" id="UP001148018"/>
    </source>
</evidence>